<dbReference type="Proteomes" id="UP000288082">
    <property type="component" value="Unassembled WGS sequence"/>
</dbReference>
<dbReference type="AlphaFoldDB" id="A0A0N0ZS50"/>
<dbReference type="Proteomes" id="UP000287306">
    <property type="component" value="Unassembled WGS sequence"/>
</dbReference>
<dbReference type="EMBL" id="PELM01000071">
    <property type="protein sequence ID" value="RTH04221.1"/>
    <property type="molecule type" value="Genomic_DNA"/>
</dbReference>
<dbReference type="Proteomes" id="UP000288347">
    <property type="component" value="Unassembled WGS sequence"/>
</dbReference>
<dbReference type="EMBL" id="PELY01000002">
    <property type="protein sequence ID" value="RTH28883.1"/>
    <property type="molecule type" value="Genomic_DNA"/>
</dbReference>
<dbReference type="EMBL" id="PEMD01000308">
    <property type="protein sequence ID" value="RTH29988.1"/>
    <property type="molecule type" value="Genomic_DNA"/>
</dbReference>
<proteinExistence type="predicted"/>
<evidence type="ECO:0000313" key="27">
    <source>
        <dbReference type="Proteomes" id="UP000288051"/>
    </source>
</evidence>
<evidence type="ECO:0000313" key="6">
    <source>
        <dbReference type="EMBL" id="RTH22396.1"/>
    </source>
</evidence>
<dbReference type="EMBL" id="PELZ01000086">
    <property type="protein sequence ID" value="RTH38767.1"/>
    <property type="molecule type" value="Genomic_DNA"/>
</dbReference>
<evidence type="ECO:0000313" key="14">
    <source>
        <dbReference type="EMBL" id="RTI21007.1"/>
    </source>
</evidence>
<dbReference type="Proteomes" id="UP000287155">
    <property type="component" value="Unassembled WGS sequence"/>
</dbReference>
<dbReference type="Proteomes" id="UP000288051">
    <property type="component" value="Unassembled WGS sequence"/>
</dbReference>
<dbReference type="EMBL" id="PELR01000363">
    <property type="protein sequence ID" value="RTH01110.1"/>
    <property type="molecule type" value="Genomic_DNA"/>
</dbReference>
<dbReference type="EMBL" id="PELW01000371">
    <property type="protein sequence ID" value="RTH22396.1"/>
    <property type="molecule type" value="Genomic_DNA"/>
</dbReference>
<evidence type="ECO:0000313" key="23">
    <source>
        <dbReference type="Proteomes" id="UP000287306"/>
    </source>
</evidence>
<dbReference type="Gene3D" id="3.30.70.2290">
    <property type="entry name" value="Protein of unknown function (DUF3208)"/>
    <property type="match status" value="1"/>
</dbReference>
<evidence type="ECO:0000313" key="18">
    <source>
        <dbReference type="Proteomes" id="UP000286734"/>
    </source>
</evidence>
<protein>
    <submittedName>
        <fullName evidence="2">DUF3208 domain-containing protein</fullName>
    </submittedName>
</protein>
<evidence type="ECO:0000313" key="5">
    <source>
        <dbReference type="EMBL" id="RTH20845.1"/>
    </source>
</evidence>
<dbReference type="EMBL" id="PEMN01000003">
    <property type="protein sequence ID" value="RTI21007.1"/>
    <property type="molecule type" value="Genomic_DNA"/>
</dbReference>
<evidence type="ECO:0000313" key="15">
    <source>
        <dbReference type="EMBL" id="RTI52198.1"/>
    </source>
</evidence>
<evidence type="ECO:0000313" key="3">
    <source>
        <dbReference type="EMBL" id="RTH04221.1"/>
    </source>
</evidence>
<evidence type="ECO:0000313" key="9">
    <source>
        <dbReference type="EMBL" id="RTH38767.1"/>
    </source>
</evidence>
<dbReference type="EMBL" id="LJJR01000004">
    <property type="protein sequence ID" value="KPD32763.1"/>
    <property type="molecule type" value="Genomic_DNA"/>
</dbReference>
<evidence type="ECO:0000313" key="29">
    <source>
        <dbReference type="Proteomes" id="UP000288082"/>
    </source>
</evidence>
<dbReference type="Proteomes" id="UP000286928">
    <property type="component" value="Unassembled WGS sequence"/>
</dbReference>
<evidence type="ECO:0000313" key="19">
    <source>
        <dbReference type="Proteomes" id="UP000286910"/>
    </source>
</evidence>
<gene>
    <name evidence="1" type="ORF">AN926_00715</name>
    <name evidence="15" type="ORF">CSW14_09410</name>
    <name evidence="14" type="ORF">CSW23_00105</name>
    <name evidence="11" type="ORF">CSW25_11050</name>
    <name evidence="13" type="ORF">CSW27_00965</name>
    <name evidence="10" type="ORF">CSW29_03080</name>
    <name evidence="12" type="ORF">CSW30_07435</name>
    <name evidence="8" type="ORF">CSW33_11215</name>
    <name evidence="9" type="ORF">CSW37_03700</name>
    <name evidence="7" type="ORF">CSW38_00060</name>
    <name evidence="6" type="ORF">CSW40_10885</name>
    <name evidence="5" type="ORF">CSW41_01410</name>
    <name evidence="2" type="ORF">CSW45_11170</name>
    <name evidence="4" type="ORF">CSW47_06665</name>
    <name evidence="3" type="ORF">CSW50_03240</name>
</gene>
<evidence type="ECO:0000313" key="11">
    <source>
        <dbReference type="EMBL" id="RTI05474.1"/>
    </source>
</evidence>
<dbReference type="EMBL" id="PEMW01000333">
    <property type="protein sequence ID" value="RTI52198.1"/>
    <property type="molecule type" value="Genomic_DNA"/>
</dbReference>
<evidence type="ECO:0000313" key="22">
    <source>
        <dbReference type="Proteomes" id="UP000287173"/>
    </source>
</evidence>
<dbReference type="RefSeq" id="WP_015718342.1">
    <property type="nucleotide sequence ID" value="NZ_DAHVNI010000027.1"/>
</dbReference>
<evidence type="ECO:0000313" key="2">
    <source>
        <dbReference type="EMBL" id="RTH01110.1"/>
    </source>
</evidence>
<keyword evidence="26" id="KW-1185">Reference proteome</keyword>
<dbReference type="Proteomes" id="UP000286712">
    <property type="component" value="Unassembled WGS sequence"/>
</dbReference>
<dbReference type="EMBL" id="PEMH01000071">
    <property type="protein sequence ID" value="RTI02082.1"/>
    <property type="molecule type" value="Genomic_DNA"/>
</dbReference>
<comment type="caution">
    <text evidence="1">The sequence shown here is derived from an EMBL/GenBank/DDBJ whole genome shotgun (WGS) entry which is preliminary data.</text>
</comment>
<dbReference type="Pfam" id="PF11482">
    <property type="entry name" value="DUF3208"/>
    <property type="match status" value="1"/>
</dbReference>
<reference evidence="11" key="2">
    <citation type="submission" date="2017-10" db="EMBL/GenBank/DDBJ databases">
        <authorList>
            <person name="Wilpiszeski R.L."/>
            <person name="Zhidan Z."/>
            <person name="House C.H."/>
        </authorList>
    </citation>
    <scope>NUCLEOTIDE SEQUENCE</scope>
    <source>
        <strain evidence="11">12_S12</strain>
    </source>
</reference>
<accession>A0A0N0ZS50</accession>
<dbReference type="EMBL" id="PELP01000166">
    <property type="protein sequence ID" value="RTH04490.1"/>
    <property type="molecule type" value="Genomic_DNA"/>
</dbReference>
<evidence type="ECO:0000313" key="16">
    <source>
        <dbReference type="Proteomes" id="UP000053099"/>
    </source>
</evidence>
<dbReference type="Proteomes" id="UP000053099">
    <property type="component" value="Unassembled WGS sequence"/>
</dbReference>
<dbReference type="GeneID" id="93866756"/>
<evidence type="ECO:0000313" key="30">
    <source>
        <dbReference type="Proteomes" id="UP000288347"/>
    </source>
</evidence>
<dbReference type="Proteomes" id="UP000288073">
    <property type="component" value="Unassembled WGS sequence"/>
</dbReference>
<evidence type="ECO:0000313" key="26">
    <source>
        <dbReference type="Proteomes" id="UP000287962"/>
    </source>
</evidence>
<evidence type="ECO:0000313" key="17">
    <source>
        <dbReference type="Proteomes" id="UP000286712"/>
    </source>
</evidence>
<dbReference type="Proteomes" id="UP000286910">
    <property type="component" value="Unassembled WGS sequence"/>
</dbReference>
<dbReference type="EMBL" id="PELV01000030">
    <property type="protein sequence ID" value="RTH20845.1"/>
    <property type="molecule type" value="Genomic_DNA"/>
</dbReference>
<dbReference type="EMBL" id="PEML01000299">
    <property type="protein sequence ID" value="RTI05474.1"/>
    <property type="molecule type" value="Genomic_DNA"/>
</dbReference>
<evidence type="ECO:0000313" key="20">
    <source>
        <dbReference type="Proteomes" id="UP000286928"/>
    </source>
</evidence>
<dbReference type="EMBL" id="PEMG01000210">
    <property type="protein sequence ID" value="RTI08249.1"/>
    <property type="molecule type" value="Genomic_DNA"/>
</dbReference>
<evidence type="ECO:0000313" key="21">
    <source>
        <dbReference type="Proteomes" id="UP000287155"/>
    </source>
</evidence>
<evidence type="ECO:0000313" key="13">
    <source>
        <dbReference type="EMBL" id="RTI17768.1"/>
    </source>
</evidence>
<reference evidence="17 18" key="3">
    <citation type="journal article" date="2019" name="Extremophiles">
        <title>Biogeography of thermophiles and predominance of Thermus scotoductus in domestic water heaters.</title>
        <authorList>
            <person name="Wilpiszeski R.L."/>
            <person name="Zhang Z."/>
            <person name="House C.H."/>
        </authorList>
    </citation>
    <scope>NUCLEOTIDE SEQUENCE [LARGE SCALE GENOMIC DNA]</scope>
    <source>
        <strain evidence="14 28">10_S10</strain>
        <strain evidence="11 26">12_S12</strain>
        <strain evidence="13 21">14_S14</strain>
        <strain evidence="10 30">16_S16</strain>
        <strain evidence="12 22">17_S17</strain>
        <strain evidence="15 25">1_S1</strain>
        <strain evidence="8 20">20_S20</strain>
        <strain evidence="9 27">24_S24</strain>
        <strain evidence="7 23">25_S25</strain>
        <strain evidence="6 17">27_S27</strain>
        <strain evidence="5 24">28_S28</strain>
        <strain evidence="2 19">32_S32</strain>
        <strain evidence="4 18">34_S34</strain>
        <strain evidence="3 29">38_S38</strain>
    </source>
</reference>
<evidence type="ECO:0000313" key="8">
    <source>
        <dbReference type="EMBL" id="RTH29988.1"/>
    </source>
</evidence>
<evidence type="ECO:0000313" key="1">
    <source>
        <dbReference type="EMBL" id="KPD32763.1"/>
    </source>
</evidence>
<dbReference type="EMBL" id="PEMJ01000020">
    <property type="protein sequence ID" value="RTI17768.1"/>
    <property type="molecule type" value="Genomic_DNA"/>
</dbReference>
<evidence type="ECO:0000313" key="7">
    <source>
        <dbReference type="EMBL" id="RTH28883.1"/>
    </source>
</evidence>
<dbReference type="Proteomes" id="UP000287173">
    <property type="component" value="Unassembled WGS sequence"/>
</dbReference>
<evidence type="ECO:0000313" key="12">
    <source>
        <dbReference type="EMBL" id="RTI08249.1"/>
    </source>
</evidence>
<organism evidence="1 16">
    <name type="scientific">Thermus scotoductus</name>
    <dbReference type="NCBI Taxonomy" id="37636"/>
    <lineage>
        <taxon>Bacteria</taxon>
        <taxon>Thermotogati</taxon>
        <taxon>Deinococcota</taxon>
        <taxon>Deinococci</taxon>
        <taxon>Thermales</taxon>
        <taxon>Thermaceae</taxon>
        <taxon>Thermus</taxon>
    </lineage>
</organism>
<dbReference type="Proteomes" id="UP000287439">
    <property type="component" value="Unassembled WGS sequence"/>
</dbReference>
<reference evidence="1 16" key="1">
    <citation type="submission" date="2015-09" db="EMBL/GenBank/DDBJ databases">
        <title>Draft genome sequence of Thermus scotoductus strain K1 isolated from a geothermal spring in Nagorno-Karabakh, Armenia.</title>
        <authorList>
            <person name="Saghatelyan A."/>
            <person name="Poghosyan L."/>
            <person name="Panosyan H."/>
            <person name="Birkeland N.-K."/>
        </authorList>
    </citation>
    <scope>NUCLEOTIDE SEQUENCE [LARGE SCALE GENOMIC DNA]</scope>
    <source>
        <strain evidence="1 16">K1</strain>
    </source>
</reference>
<evidence type="ECO:0000313" key="4">
    <source>
        <dbReference type="EMBL" id="RTH04490.1"/>
    </source>
</evidence>
<sequence>MQAVRLFQGYLWYPRELALDLKTLLPQEVEGARLLLDEVPPPTPFFEDGTPTHTQRFYQVTLLLLTEEPPEALKPLTETLAPILRGMLEGLPKEVGWLLLEDLRPL</sequence>
<evidence type="ECO:0000313" key="28">
    <source>
        <dbReference type="Proteomes" id="UP000288073"/>
    </source>
</evidence>
<dbReference type="PATRIC" id="fig|37636.3.peg.1302"/>
<dbReference type="Proteomes" id="UP000286734">
    <property type="component" value="Unassembled WGS sequence"/>
</dbReference>
<evidence type="ECO:0000313" key="25">
    <source>
        <dbReference type="Proteomes" id="UP000287467"/>
    </source>
</evidence>
<dbReference type="Proteomes" id="UP000287467">
    <property type="component" value="Unassembled WGS sequence"/>
</dbReference>
<dbReference type="InterPro" id="IPR021576">
    <property type="entry name" value="DUF3208"/>
</dbReference>
<evidence type="ECO:0000313" key="10">
    <source>
        <dbReference type="EMBL" id="RTI02082.1"/>
    </source>
</evidence>
<name>A0A0N0ZS50_THESC</name>
<dbReference type="Proteomes" id="UP000287962">
    <property type="component" value="Unassembled WGS sequence"/>
</dbReference>
<evidence type="ECO:0000313" key="24">
    <source>
        <dbReference type="Proteomes" id="UP000287439"/>
    </source>
</evidence>